<dbReference type="Proteomes" id="UP000267821">
    <property type="component" value="Unassembled WGS sequence"/>
</dbReference>
<keyword evidence="1" id="KW-0472">Membrane</keyword>
<dbReference type="AlphaFoldDB" id="A0A3N4LBI0"/>
<dbReference type="InParanoid" id="A0A3N4LBI0"/>
<name>A0A3N4LBI0_9PEZI</name>
<sequence>MRVLGMLRCWVMLLRVVCWTHPVEVDYLAYVPKCVLRMLGIHVLGMLAMLGMLLRVVMPGVLCIL</sequence>
<feature type="transmembrane region" description="Helical" evidence="1">
    <location>
        <begin position="42"/>
        <end position="64"/>
    </location>
</feature>
<evidence type="ECO:0000256" key="2">
    <source>
        <dbReference type="SAM" id="SignalP"/>
    </source>
</evidence>
<evidence type="ECO:0000256" key="1">
    <source>
        <dbReference type="SAM" id="Phobius"/>
    </source>
</evidence>
<accession>A0A3N4LBI0</accession>
<organism evidence="3 4">
    <name type="scientific">Terfezia boudieri ATCC MYA-4762</name>
    <dbReference type="NCBI Taxonomy" id="1051890"/>
    <lineage>
        <taxon>Eukaryota</taxon>
        <taxon>Fungi</taxon>
        <taxon>Dikarya</taxon>
        <taxon>Ascomycota</taxon>
        <taxon>Pezizomycotina</taxon>
        <taxon>Pezizomycetes</taxon>
        <taxon>Pezizales</taxon>
        <taxon>Pezizaceae</taxon>
        <taxon>Terfezia</taxon>
    </lineage>
</organism>
<evidence type="ECO:0000313" key="3">
    <source>
        <dbReference type="EMBL" id="RPB18829.1"/>
    </source>
</evidence>
<feature type="non-terminal residue" evidence="3">
    <location>
        <position position="65"/>
    </location>
</feature>
<keyword evidence="4" id="KW-1185">Reference proteome</keyword>
<keyword evidence="1" id="KW-0812">Transmembrane</keyword>
<reference evidence="3 4" key="1">
    <citation type="journal article" date="2018" name="Nat. Ecol. Evol.">
        <title>Pezizomycetes genomes reveal the molecular basis of ectomycorrhizal truffle lifestyle.</title>
        <authorList>
            <person name="Murat C."/>
            <person name="Payen T."/>
            <person name="Noel B."/>
            <person name="Kuo A."/>
            <person name="Morin E."/>
            <person name="Chen J."/>
            <person name="Kohler A."/>
            <person name="Krizsan K."/>
            <person name="Balestrini R."/>
            <person name="Da Silva C."/>
            <person name="Montanini B."/>
            <person name="Hainaut M."/>
            <person name="Levati E."/>
            <person name="Barry K.W."/>
            <person name="Belfiori B."/>
            <person name="Cichocki N."/>
            <person name="Clum A."/>
            <person name="Dockter R.B."/>
            <person name="Fauchery L."/>
            <person name="Guy J."/>
            <person name="Iotti M."/>
            <person name="Le Tacon F."/>
            <person name="Lindquist E.A."/>
            <person name="Lipzen A."/>
            <person name="Malagnac F."/>
            <person name="Mello A."/>
            <person name="Molinier V."/>
            <person name="Miyauchi S."/>
            <person name="Poulain J."/>
            <person name="Riccioni C."/>
            <person name="Rubini A."/>
            <person name="Sitrit Y."/>
            <person name="Splivallo R."/>
            <person name="Traeger S."/>
            <person name="Wang M."/>
            <person name="Zifcakova L."/>
            <person name="Wipf D."/>
            <person name="Zambonelli A."/>
            <person name="Paolocci F."/>
            <person name="Nowrousian M."/>
            <person name="Ottonello S."/>
            <person name="Baldrian P."/>
            <person name="Spatafora J.W."/>
            <person name="Henrissat B."/>
            <person name="Nagy L.G."/>
            <person name="Aury J.M."/>
            <person name="Wincker P."/>
            <person name="Grigoriev I.V."/>
            <person name="Bonfante P."/>
            <person name="Martin F.M."/>
        </authorList>
    </citation>
    <scope>NUCLEOTIDE SEQUENCE [LARGE SCALE GENOMIC DNA]</scope>
    <source>
        <strain evidence="3 4">ATCC MYA-4762</strain>
    </source>
</reference>
<keyword evidence="2" id="KW-0732">Signal</keyword>
<evidence type="ECO:0000313" key="4">
    <source>
        <dbReference type="Proteomes" id="UP000267821"/>
    </source>
</evidence>
<protein>
    <submittedName>
        <fullName evidence="3">Uncharacterized protein</fullName>
    </submittedName>
</protein>
<proteinExistence type="predicted"/>
<keyword evidence="1" id="KW-1133">Transmembrane helix</keyword>
<feature type="chain" id="PRO_5018280663" evidence="2">
    <location>
        <begin position="21"/>
        <end position="65"/>
    </location>
</feature>
<gene>
    <name evidence="3" type="ORF">L211DRAFT_843193</name>
</gene>
<dbReference type="EMBL" id="ML121608">
    <property type="protein sequence ID" value="RPB18829.1"/>
    <property type="molecule type" value="Genomic_DNA"/>
</dbReference>
<feature type="signal peptide" evidence="2">
    <location>
        <begin position="1"/>
        <end position="20"/>
    </location>
</feature>